<dbReference type="CDD" id="cd04301">
    <property type="entry name" value="NAT_SF"/>
    <property type="match status" value="1"/>
</dbReference>
<dbReference type="KEGG" id="dra:DR_1534"/>
<dbReference type="EnsemblBacteria" id="AAF11097">
    <property type="protein sequence ID" value="AAF11097"/>
    <property type="gene ID" value="DR_1534"/>
</dbReference>
<dbReference type="PROSITE" id="PS51186">
    <property type="entry name" value="GNAT"/>
    <property type="match status" value="1"/>
</dbReference>
<dbReference type="InterPro" id="IPR000182">
    <property type="entry name" value="GNAT_dom"/>
</dbReference>
<evidence type="ECO:0000259" key="1">
    <source>
        <dbReference type="PROSITE" id="PS51186"/>
    </source>
</evidence>
<proteinExistence type="predicted"/>
<dbReference type="EMBL" id="AE000513">
    <property type="protein sequence ID" value="AAF11097.1"/>
    <property type="molecule type" value="Genomic_DNA"/>
</dbReference>
<protein>
    <submittedName>
        <fullName evidence="2">Acetyltransferase, putative</fullName>
    </submittedName>
</protein>
<dbReference type="SUPFAM" id="SSF55729">
    <property type="entry name" value="Acyl-CoA N-acyltransferases (Nat)"/>
    <property type="match status" value="1"/>
</dbReference>
<dbReference type="Pfam" id="PF13302">
    <property type="entry name" value="Acetyltransf_3"/>
    <property type="match status" value="1"/>
</dbReference>
<keyword evidence="3" id="KW-1185">Reference proteome</keyword>
<dbReference type="Proteomes" id="UP000002524">
    <property type="component" value="Chromosome 1"/>
</dbReference>
<dbReference type="OrthoDB" id="9785602at2"/>
<dbReference type="STRING" id="243230.DR_1534"/>
<reference evidence="2 3" key="1">
    <citation type="journal article" date="1999" name="Science">
        <title>Genome sequence of the radioresistant bacterium Deinococcus radiodurans R1.</title>
        <authorList>
            <person name="White O."/>
            <person name="Eisen J.A."/>
            <person name="Heidelberg J.F."/>
            <person name="Hickey E.K."/>
            <person name="Peterson J.D."/>
            <person name="Dodson R.J."/>
            <person name="Haft D.H."/>
            <person name="Gwinn M.L."/>
            <person name="Nelson W.C."/>
            <person name="Richardson D.L."/>
            <person name="Moffat K.S."/>
            <person name="Qin H."/>
            <person name="Jiang L."/>
            <person name="Pamphile W."/>
            <person name="Crosby M."/>
            <person name="Shen M."/>
            <person name="Vamathevan J.J."/>
            <person name="Lam P."/>
            <person name="McDonald L."/>
            <person name="Utterback T."/>
            <person name="Zalewski C."/>
            <person name="Makarova K.S."/>
            <person name="Aravind L."/>
            <person name="Daly M.J."/>
            <person name="Minton K.W."/>
            <person name="Fleischmann R.D."/>
            <person name="Ketchum K.A."/>
            <person name="Nelson K.E."/>
            <person name="Salzberg S."/>
            <person name="Smith H.O."/>
            <person name="Venter J.C."/>
            <person name="Fraser C.M."/>
        </authorList>
    </citation>
    <scope>NUCLEOTIDE SEQUENCE [LARGE SCALE GENOMIC DNA]</scope>
    <source>
        <strain evidence="3">ATCC 13939 / DSM 20539 / JCM 16871 / LMG 4051 / NBRC 15346 / NCIMB 9279 / R1 / VKM B-1422</strain>
    </source>
</reference>
<dbReference type="eggNOG" id="COG1670">
    <property type="taxonomic scope" value="Bacteria"/>
</dbReference>
<gene>
    <name evidence="2" type="ordered locus">DR_1534</name>
</gene>
<dbReference type="PANTHER" id="PTHR43441:SF11">
    <property type="entry name" value="RIBOSOMAL-PROTEIN-SERINE ACETYLTRANSFERASE"/>
    <property type="match status" value="1"/>
</dbReference>
<dbReference type="Gene3D" id="3.40.630.30">
    <property type="match status" value="1"/>
</dbReference>
<dbReference type="InterPro" id="IPR051908">
    <property type="entry name" value="Ribosomal_N-acetyltransferase"/>
</dbReference>
<dbReference type="AlphaFoldDB" id="Q9RU60"/>
<dbReference type="GeneID" id="69517772"/>
<evidence type="ECO:0000313" key="3">
    <source>
        <dbReference type="Proteomes" id="UP000002524"/>
    </source>
</evidence>
<dbReference type="InParanoid" id="Q9RU60"/>
<accession>Q9RU60</accession>
<sequence>MTTSPVFPILTPRLKLRLYESRDLDALLGYYRQPAVTRYLLEEPWTRADAEEQGQKREQRRGLDTPAGALALVWDYGGRVIGDAALWLSDETRQVAEIGWVMDPAYAGQGLATEAVAPLLTLAFDSYGLHRVTAQMDARNVASARLCERLGLRQEAHLRQNWWSEGEWTDTLIYALLASDRG</sequence>
<dbReference type="PANTHER" id="PTHR43441">
    <property type="entry name" value="RIBOSOMAL-PROTEIN-SERINE ACETYLTRANSFERASE"/>
    <property type="match status" value="1"/>
</dbReference>
<dbReference type="RefSeq" id="WP_010888173.1">
    <property type="nucleotide sequence ID" value="NC_001263.1"/>
</dbReference>
<dbReference type="GO" id="GO:0008999">
    <property type="term" value="F:protein-N-terminal-alanine acetyltransferase activity"/>
    <property type="evidence" value="ECO:0000318"/>
    <property type="project" value="GO_Central"/>
</dbReference>
<organism evidence="2 3">
    <name type="scientific">Deinococcus radiodurans (strain ATCC 13939 / DSM 20539 / JCM 16871 / CCUG 27074 / LMG 4051 / NBRC 15346 / NCIMB 9279 / VKM B-1422 / R1)</name>
    <dbReference type="NCBI Taxonomy" id="243230"/>
    <lineage>
        <taxon>Bacteria</taxon>
        <taxon>Thermotogati</taxon>
        <taxon>Deinococcota</taxon>
        <taxon>Deinococci</taxon>
        <taxon>Deinococcales</taxon>
        <taxon>Deinococcaceae</taxon>
        <taxon>Deinococcus</taxon>
    </lineage>
</organism>
<dbReference type="PaxDb" id="243230-DR_1534"/>
<evidence type="ECO:0000313" key="2">
    <source>
        <dbReference type="EMBL" id="AAF11097.1"/>
    </source>
</evidence>
<name>Q9RU60_DEIRA</name>
<dbReference type="GO" id="GO:0005737">
    <property type="term" value="C:cytoplasm"/>
    <property type="evidence" value="ECO:0000318"/>
    <property type="project" value="GO_Central"/>
</dbReference>
<dbReference type="GO" id="GO:1990189">
    <property type="term" value="F:protein N-terminal-serine acetyltransferase activity"/>
    <property type="evidence" value="ECO:0000318"/>
    <property type="project" value="GO_Central"/>
</dbReference>
<dbReference type="PIR" id="D75384">
    <property type="entry name" value="D75384"/>
</dbReference>
<dbReference type="HOGENOM" id="CLU_013985_3_6_0"/>
<dbReference type="InterPro" id="IPR016181">
    <property type="entry name" value="Acyl_CoA_acyltransferase"/>
</dbReference>
<feature type="domain" description="N-acetyltransferase" evidence="1">
    <location>
        <begin position="14"/>
        <end position="179"/>
    </location>
</feature>
<dbReference type="FunCoup" id="Q9RU60">
    <property type="interactions" value="9"/>
</dbReference>
<dbReference type="PATRIC" id="fig|243230.17.peg.1736"/>